<sequence>MGIISTKNAEHYTWGAMCDGWHLTKSANLSVIQECVPPGCSEVKHHHQKSEQFFYVLAGQATLEVENQMYILNANQGFNITPGVNHKLSNQGTVDLHLLVISSPPSHDDRIPLE</sequence>
<dbReference type="PANTHER" id="PTHR36114:SF1">
    <property type="entry name" value="16.7 KDA PROTEIN IN WHIE LOCUS"/>
    <property type="match status" value="1"/>
</dbReference>
<accession>A0A4P9VRK4</accession>
<proteinExistence type="predicted"/>
<evidence type="ECO:0000313" key="3">
    <source>
        <dbReference type="Proteomes" id="UP000257039"/>
    </source>
</evidence>
<protein>
    <submittedName>
        <fullName evidence="2">Cupin domain-containing protein</fullName>
    </submittedName>
</protein>
<dbReference type="EMBL" id="NDXW01000001">
    <property type="protein sequence ID" value="RDH46203.1"/>
    <property type="molecule type" value="Genomic_DNA"/>
</dbReference>
<dbReference type="InterPro" id="IPR014710">
    <property type="entry name" value="RmlC-like_jellyroll"/>
</dbReference>
<dbReference type="Proteomes" id="UP000257039">
    <property type="component" value="Unassembled WGS sequence"/>
</dbReference>
<gene>
    <name evidence="2" type="ORF">B9G39_23650</name>
</gene>
<feature type="domain" description="Cupin type-2" evidence="1">
    <location>
        <begin position="34"/>
        <end position="101"/>
    </location>
</feature>
<dbReference type="AlphaFoldDB" id="A0A4P9VRK4"/>
<dbReference type="RefSeq" id="WP_094789004.1">
    <property type="nucleotide sequence ID" value="NZ_NDXW01000001.1"/>
</dbReference>
<dbReference type="InterPro" id="IPR013096">
    <property type="entry name" value="Cupin_2"/>
</dbReference>
<dbReference type="InterPro" id="IPR052044">
    <property type="entry name" value="PKS_Associated_Protein"/>
</dbReference>
<comment type="caution">
    <text evidence="2">The sequence shown here is derived from an EMBL/GenBank/DDBJ whole genome shotgun (WGS) entry which is preliminary data.</text>
</comment>
<organism evidence="2 3">
    <name type="scientific">Zooshikella ganghwensis</name>
    <dbReference type="NCBI Taxonomy" id="202772"/>
    <lineage>
        <taxon>Bacteria</taxon>
        <taxon>Pseudomonadati</taxon>
        <taxon>Pseudomonadota</taxon>
        <taxon>Gammaproteobacteria</taxon>
        <taxon>Oceanospirillales</taxon>
        <taxon>Zooshikellaceae</taxon>
        <taxon>Zooshikella</taxon>
    </lineage>
</organism>
<dbReference type="Pfam" id="PF07883">
    <property type="entry name" value="Cupin_2"/>
    <property type="match status" value="1"/>
</dbReference>
<keyword evidence="3" id="KW-1185">Reference proteome</keyword>
<dbReference type="Gene3D" id="2.60.120.10">
    <property type="entry name" value="Jelly Rolls"/>
    <property type="match status" value="1"/>
</dbReference>
<dbReference type="SUPFAM" id="SSF51182">
    <property type="entry name" value="RmlC-like cupins"/>
    <property type="match status" value="1"/>
</dbReference>
<name>A0A4P9VRK4_9GAMM</name>
<dbReference type="PANTHER" id="PTHR36114">
    <property type="entry name" value="16.7 KDA PROTEIN IN WHIE LOCUS"/>
    <property type="match status" value="1"/>
</dbReference>
<evidence type="ECO:0000259" key="1">
    <source>
        <dbReference type="Pfam" id="PF07883"/>
    </source>
</evidence>
<reference evidence="2 3" key="1">
    <citation type="submission" date="2017-04" db="EMBL/GenBank/DDBJ databases">
        <title>Draft genome sequence of Zooshikella ganghwensis VG4 isolated from Red Sea sediments.</title>
        <authorList>
            <person name="Rehman Z."/>
            <person name="Alam I."/>
            <person name="Kamau A."/>
            <person name="Bajic V."/>
            <person name="Leiknes T."/>
        </authorList>
    </citation>
    <scope>NUCLEOTIDE SEQUENCE [LARGE SCALE GENOMIC DNA]</scope>
    <source>
        <strain evidence="2 3">VG4</strain>
    </source>
</reference>
<evidence type="ECO:0000313" key="2">
    <source>
        <dbReference type="EMBL" id="RDH46203.1"/>
    </source>
</evidence>
<dbReference type="InterPro" id="IPR011051">
    <property type="entry name" value="RmlC_Cupin_sf"/>
</dbReference>